<name>A0A1G7BT09_9PROT</name>
<dbReference type="RefSeq" id="WP_143018277.1">
    <property type="nucleotide sequence ID" value="NZ_FMZX01000027.1"/>
</dbReference>
<feature type="transmembrane region" description="Helical" evidence="1">
    <location>
        <begin position="405"/>
        <end position="432"/>
    </location>
</feature>
<dbReference type="EMBL" id="FMZX01000027">
    <property type="protein sequence ID" value="SDE30133.1"/>
    <property type="molecule type" value="Genomic_DNA"/>
</dbReference>
<feature type="transmembrane region" description="Helical" evidence="1">
    <location>
        <begin position="444"/>
        <end position="462"/>
    </location>
</feature>
<feature type="transmembrane region" description="Helical" evidence="1">
    <location>
        <begin position="369"/>
        <end position="393"/>
    </location>
</feature>
<reference evidence="2 3" key="1">
    <citation type="submission" date="2016-10" db="EMBL/GenBank/DDBJ databases">
        <authorList>
            <person name="de Groot N.N."/>
        </authorList>
    </citation>
    <scope>NUCLEOTIDE SEQUENCE [LARGE SCALE GENOMIC DNA]</scope>
    <source>
        <strain evidence="2 3">CPCC 100156</strain>
    </source>
</reference>
<gene>
    <name evidence="2" type="ORF">SAMN04487779_102711</name>
</gene>
<organism evidence="2 3">
    <name type="scientific">Belnapia rosea</name>
    <dbReference type="NCBI Taxonomy" id="938405"/>
    <lineage>
        <taxon>Bacteria</taxon>
        <taxon>Pseudomonadati</taxon>
        <taxon>Pseudomonadota</taxon>
        <taxon>Alphaproteobacteria</taxon>
        <taxon>Acetobacterales</taxon>
        <taxon>Roseomonadaceae</taxon>
        <taxon>Belnapia</taxon>
    </lineage>
</organism>
<keyword evidence="1" id="KW-0812">Transmembrane</keyword>
<keyword evidence="1" id="KW-1133">Transmembrane helix</keyword>
<evidence type="ECO:0000313" key="2">
    <source>
        <dbReference type="EMBL" id="SDE30133.1"/>
    </source>
</evidence>
<protein>
    <submittedName>
        <fullName evidence="2">Uncharacterized protein</fullName>
    </submittedName>
</protein>
<evidence type="ECO:0000256" key="1">
    <source>
        <dbReference type="SAM" id="Phobius"/>
    </source>
</evidence>
<proteinExistence type="predicted"/>
<sequence>MRWKHDAAVAENYRDALAIIAAESAKLRNRLLTLPEVDRLVAVEDKETRETLTNEDHRTVILSLAQALPATRRLRSSILPPAAPPDGIEPAAEVPAGVLMAGDLLTVLEGRAEALVRDGAVLAVAPGVSESEARRRFVAWAGEPPERLPPRVAAVVENWRRMAVAALELRRLLRVDLSPSDLVETTGSDKSARLGAAVLGLVVERRRLRALLSVPLTASPMPVTVASALAYAEAEAAVWRSGLASLPPEQRHIASRFAAQLRTLATDLRSDLIKGLLREDDALNATVDQPEMVGRQAAELAKARSREAAKKERDAAEAEKVRRIDAENALRIRQAAHEAEQRKALAEAAEEARREGEARAARAALRRSMLVRMVVAGSGPALALLAGLSIPAGSNAVAWWRTPSVWLWAASASPGAGLGVLILAGMLVYAVWTAKKAMEFATTPLLAVGLFLLGLIVPVPLIRCANISMAPVGFLVTETHLSPGGPVAVGMADLSNRLIHYRYTGFWGWEAVIQIAGYEPPVGVIYVASGDMMAAWQRGRGG</sequence>
<dbReference type="AlphaFoldDB" id="A0A1G7BT09"/>
<accession>A0A1G7BT09</accession>
<dbReference type="Proteomes" id="UP000198925">
    <property type="component" value="Unassembled WGS sequence"/>
</dbReference>
<keyword evidence="1" id="KW-0472">Membrane</keyword>
<evidence type="ECO:0000313" key="3">
    <source>
        <dbReference type="Proteomes" id="UP000198925"/>
    </source>
</evidence>
<keyword evidence="3" id="KW-1185">Reference proteome</keyword>